<protein>
    <submittedName>
        <fullName evidence="1">Uncharacterized protein</fullName>
    </submittedName>
</protein>
<dbReference type="Proteomes" id="UP000646911">
    <property type="component" value="Unassembled WGS sequence"/>
</dbReference>
<dbReference type="EMBL" id="JACOFX010000024">
    <property type="protein sequence ID" value="MBC3911103.1"/>
    <property type="molecule type" value="Genomic_DNA"/>
</dbReference>
<accession>A0ABR6ZH98</accession>
<organism evidence="1 2">
    <name type="scientific">Undibacterium umbellatum</name>
    <dbReference type="NCBI Taxonomy" id="2762300"/>
    <lineage>
        <taxon>Bacteria</taxon>
        <taxon>Pseudomonadati</taxon>
        <taxon>Pseudomonadota</taxon>
        <taxon>Betaproteobacteria</taxon>
        <taxon>Burkholderiales</taxon>
        <taxon>Oxalobacteraceae</taxon>
        <taxon>Undibacterium</taxon>
    </lineage>
</organism>
<gene>
    <name evidence="1" type="ORF">H8L47_26370</name>
</gene>
<proteinExistence type="predicted"/>
<name>A0ABR6ZH98_9BURK</name>
<comment type="caution">
    <text evidence="1">The sequence shown here is derived from an EMBL/GenBank/DDBJ whole genome shotgun (WGS) entry which is preliminary data.</text>
</comment>
<dbReference type="RefSeq" id="WP_186956816.1">
    <property type="nucleotide sequence ID" value="NZ_JACOFX010000024.1"/>
</dbReference>
<sequence length="124" mass="13847">MKIPDLTSFPESSRTKVSRIEELFDRITCLKKEGISYQDIATKLTNEGMQITSQELTSMLGRIRRKRKAVSSMNGISGKASPVNNLPVASSISLPNSEVIDAQHEETRPYAHQKDGKLIADEVW</sequence>
<reference evidence="1 2" key="1">
    <citation type="submission" date="2020-08" db="EMBL/GenBank/DDBJ databases">
        <title>Novel species isolated from subtropical streams in China.</title>
        <authorList>
            <person name="Lu H."/>
        </authorList>
    </citation>
    <scope>NUCLEOTIDE SEQUENCE [LARGE SCALE GENOMIC DNA]</scope>
    <source>
        <strain evidence="1 2">NL8W</strain>
    </source>
</reference>
<keyword evidence="2" id="KW-1185">Reference proteome</keyword>
<evidence type="ECO:0000313" key="2">
    <source>
        <dbReference type="Proteomes" id="UP000646911"/>
    </source>
</evidence>
<evidence type="ECO:0000313" key="1">
    <source>
        <dbReference type="EMBL" id="MBC3911103.1"/>
    </source>
</evidence>